<dbReference type="InterPro" id="IPR012338">
    <property type="entry name" value="Beta-lactam/transpept-like"/>
</dbReference>
<gene>
    <name evidence="3" type="ORF">SAMN06265377_2177</name>
</gene>
<dbReference type="InterPro" id="IPR001466">
    <property type="entry name" value="Beta-lactam-related"/>
</dbReference>
<dbReference type="PANTHER" id="PTHR46825">
    <property type="entry name" value="D-ALANYL-D-ALANINE-CARBOXYPEPTIDASE/ENDOPEPTIDASE AMPH"/>
    <property type="match status" value="1"/>
</dbReference>
<dbReference type="InterPro" id="IPR021860">
    <property type="entry name" value="Peptidase_S12_Pab87-rel_C"/>
</dbReference>
<sequence length="489" mass="55858">MKVISALTLLLSAQLCLGQQIPKELKKTDAVISNLIKKYRAAGLSVAVVKDNKVIYSKGFGYRDLEDKLPANDSTVFHIASMTKAFTGTLLGVLESEGQLSLHDKPALHVPNFQFYNEKMDNLITIGDLLSHRSGIGNQGSSIVMFPEKDKLKTVQRLRYLKPEGEIKDSWIYSNLGYTLAGTIAEQITNKSWDINIKERILNPLHMNSSYTTTEEMEKTNNFSKGYAMHNGKIENVPFEDYYSYTPAGALKSSVKDLSNWMLAWLNNGVFNKNQVIPKKYVREATTLKNMKNDIYEKDAFLWGEGYGWRLRAWHGHYRVRHGGNTNGFSTLMDLYPFENIGIVVLTNQKSSLLPYAISDYISRKLMELPDFEFPVVVHDMYKAKTKAETLNKEKMPSHSIEEFVGTYQANGFGTIKIIKENKTLFAVLPTFKFQLAHLNYNRFYLKGTEEFTGDFNPEFTIEFTNNHKGVISQLKLYSQKEPIEFNRE</sequence>
<accession>A0A285MX11</accession>
<evidence type="ECO:0000313" key="3">
    <source>
        <dbReference type="EMBL" id="SNZ00356.1"/>
    </source>
</evidence>
<protein>
    <submittedName>
        <fullName evidence="3">CubicO group peptidase, beta-lactamase class C family</fullName>
    </submittedName>
</protein>
<dbReference type="Proteomes" id="UP000219048">
    <property type="component" value="Unassembled WGS sequence"/>
</dbReference>
<dbReference type="Pfam" id="PF11954">
    <property type="entry name" value="DUF3471"/>
    <property type="match status" value="1"/>
</dbReference>
<proteinExistence type="predicted"/>
<dbReference type="RefSeq" id="WP_097045828.1">
    <property type="nucleotide sequence ID" value="NZ_OBEH01000003.1"/>
</dbReference>
<dbReference type="Pfam" id="PF00144">
    <property type="entry name" value="Beta-lactamase"/>
    <property type="match status" value="1"/>
</dbReference>
<dbReference type="SUPFAM" id="SSF56601">
    <property type="entry name" value="beta-lactamase/transpeptidase-like"/>
    <property type="match status" value="1"/>
</dbReference>
<dbReference type="PANTHER" id="PTHR46825:SF15">
    <property type="entry name" value="BETA-LACTAMASE-RELATED DOMAIN-CONTAINING PROTEIN"/>
    <property type="match status" value="1"/>
</dbReference>
<evidence type="ECO:0000313" key="4">
    <source>
        <dbReference type="Proteomes" id="UP000219048"/>
    </source>
</evidence>
<feature type="domain" description="Beta-lactamase-related" evidence="1">
    <location>
        <begin position="29"/>
        <end position="352"/>
    </location>
</feature>
<evidence type="ECO:0000259" key="2">
    <source>
        <dbReference type="Pfam" id="PF11954"/>
    </source>
</evidence>
<organism evidence="3 4">
    <name type="scientific">Flagellimonas pacifica</name>
    <dbReference type="NCBI Taxonomy" id="1247520"/>
    <lineage>
        <taxon>Bacteria</taxon>
        <taxon>Pseudomonadati</taxon>
        <taxon>Bacteroidota</taxon>
        <taxon>Flavobacteriia</taxon>
        <taxon>Flavobacteriales</taxon>
        <taxon>Flavobacteriaceae</taxon>
        <taxon>Flagellimonas</taxon>
    </lineage>
</organism>
<dbReference type="EMBL" id="OBEH01000003">
    <property type="protein sequence ID" value="SNZ00356.1"/>
    <property type="molecule type" value="Genomic_DNA"/>
</dbReference>
<dbReference type="Gene3D" id="3.40.710.10">
    <property type="entry name" value="DD-peptidase/beta-lactamase superfamily"/>
    <property type="match status" value="1"/>
</dbReference>
<feature type="domain" description="Peptidase S12 Pab87-related C-terminal" evidence="2">
    <location>
        <begin position="393"/>
        <end position="484"/>
    </location>
</feature>
<reference evidence="4" key="1">
    <citation type="submission" date="2017-09" db="EMBL/GenBank/DDBJ databases">
        <authorList>
            <person name="Varghese N."/>
            <person name="Submissions S."/>
        </authorList>
    </citation>
    <scope>NUCLEOTIDE SEQUENCE [LARGE SCALE GENOMIC DNA]</scope>
    <source>
        <strain evidence="4">DSM 25885</strain>
    </source>
</reference>
<dbReference type="InterPro" id="IPR050491">
    <property type="entry name" value="AmpC-like"/>
</dbReference>
<dbReference type="Gene3D" id="2.40.128.600">
    <property type="match status" value="1"/>
</dbReference>
<dbReference type="AlphaFoldDB" id="A0A285MX11"/>
<name>A0A285MX11_9FLAO</name>
<evidence type="ECO:0000259" key="1">
    <source>
        <dbReference type="Pfam" id="PF00144"/>
    </source>
</evidence>
<keyword evidence="4" id="KW-1185">Reference proteome</keyword>
<dbReference type="OrthoDB" id="1522765at2"/>